<dbReference type="InterPro" id="IPR014044">
    <property type="entry name" value="CAP_dom"/>
</dbReference>
<dbReference type="Gene3D" id="3.40.33.10">
    <property type="entry name" value="CAP"/>
    <property type="match status" value="1"/>
</dbReference>
<organism evidence="2 3">
    <name type="scientific">Negadavirga shengliensis</name>
    <dbReference type="NCBI Taxonomy" id="1389218"/>
    <lineage>
        <taxon>Bacteria</taxon>
        <taxon>Pseudomonadati</taxon>
        <taxon>Bacteroidota</taxon>
        <taxon>Cytophagia</taxon>
        <taxon>Cytophagales</taxon>
        <taxon>Cyclobacteriaceae</taxon>
        <taxon>Negadavirga</taxon>
    </lineage>
</organism>
<dbReference type="RefSeq" id="WP_377067598.1">
    <property type="nucleotide sequence ID" value="NZ_JBHSJJ010000015.1"/>
</dbReference>
<gene>
    <name evidence="2" type="ORF">ACFPFU_20455</name>
</gene>
<dbReference type="SUPFAM" id="SSF55797">
    <property type="entry name" value="PR-1-like"/>
    <property type="match status" value="1"/>
</dbReference>
<dbReference type="Proteomes" id="UP001595818">
    <property type="component" value="Unassembled WGS sequence"/>
</dbReference>
<dbReference type="InterPro" id="IPR035940">
    <property type="entry name" value="CAP_sf"/>
</dbReference>
<dbReference type="Pfam" id="PF00188">
    <property type="entry name" value="CAP"/>
    <property type="match status" value="1"/>
</dbReference>
<evidence type="ECO:0000259" key="1">
    <source>
        <dbReference type="Pfam" id="PF00188"/>
    </source>
</evidence>
<evidence type="ECO:0000313" key="2">
    <source>
        <dbReference type="EMBL" id="MFC4874089.1"/>
    </source>
</evidence>
<protein>
    <submittedName>
        <fullName evidence="2">CAP domain-containing protein</fullName>
    </submittedName>
</protein>
<keyword evidence="3" id="KW-1185">Reference proteome</keyword>
<evidence type="ECO:0000313" key="3">
    <source>
        <dbReference type="Proteomes" id="UP001595818"/>
    </source>
</evidence>
<dbReference type="EMBL" id="JBHSJJ010000015">
    <property type="protein sequence ID" value="MFC4874089.1"/>
    <property type="molecule type" value="Genomic_DNA"/>
</dbReference>
<reference evidence="3" key="1">
    <citation type="journal article" date="2019" name="Int. J. Syst. Evol. Microbiol.">
        <title>The Global Catalogue of Microorganisms (GCM) 10K type strain sequencing project: providing services to taxonomists for standard genome sequencing and annotation.</title>
        <authorList>
            <consortium name="The Broad Institute Genomics Platform"/>
            <consortium name="The Broad Institute Genome Sequencing Center for Infectious Disease"/>
            <person name="Wu L."/>
            <person name="Ma J."/>
        </authorList>
    </citation>
    <scope>NUCLEOTIDE SEQUENCE [LARGE SCALE GENOMIC DNA]</scope>
    <source>
        <strain evidence="3">CGMCC 4.7466</strain>
    </source>
</reference>
<sequence length="188" mass="21416">MIYNLFYTVLLVLSFLANPSFEWQTPSNIEMLSNEERKLLLLVNEYRESRGLPSVPLSASLTKVAQVHAKDLAENHSHNRRCNMHSWSGAGNWTACCYRDNHKNPECMWDKPREIAGYDSNGYEIVYWHSHAVLAADALEVWKKSPGHHAVIANLGPFKDADWRAVGVGIYEGYATVWFGEMEDDTGR</sequence>
<proteinExistence type="predicted"/>
<name>A0ABV9T6Q3_9BACT</name>
<accession>A0ABV9T6Q3</accession>
<dbReference type="CDD" id="cd05379">
    <property type="entry name" value="CAP_bacterial"/>
    <property type="match status" value="1"/>
</dbReference>
<feature type="domain" description="SCP" evidence="1">
    <location>
        <begin position="42"/>
        <end position="153"/>
    </location>
</feature>
<comment type="caution">
    <text evidence="2">The sequence shown here is derived from an EMBL/GenBank/DDBJ whole genome shotgun (WGS) entry which is preliminary data.</text>
</comment>